<evidence type="ECO:0000256" key="2">
    <source>
        <dbReference type="SAM" id="SignalP"/>
    </source>
</evidence>
<comment type="caution">
    <text evidence="3">The sequence shown here is derived from an EMBL/GenBank/DDBJ whole genome shotgun (WGS) entry which is preliminary data.</text>
</comment>
<accession>A0A1D1W1L2</accession>
<sequence length="497" mass="53989">MGLSLRNMWVPWVCLSSCLVMEVSASFPGGRFKRQIMFPAERSLGLQSGAFNSPLAAGPVQYPTQLYGNPGLSNYAVGYPIGGATGQLLPSSFAGPSNFQPALLPQQQSQYFPQPQQQLYAPQQPQQNFQQQYVPQQQQQQQQQPRTEFQQRGLPVQQPLLQQSPQNYPVHNDQPATGFGASNGGFTSGSSVQNGGYQPAQVQYPPSSNPIPSLSGPYPSNSVGYAQQVPSYANSVQTQTRVQDERPALVHAYQNVIANQMQSPPFVSATEAPSFHIPQQSAQDVRTVPATTVTPYPSVNRDTKMVSNDEANVNTVQQPTFPEKIVYQPEHDILPYPKSDQFLVLSTPIPQTPSEVEWQKAKGALPSFVTVGTTVVATTTSTTLPTTQQVTGLTTTPDTTTTANATQLSTTLPITNATTTNPYFDSWFSKTESPEVVGRTRLLGVIKLPSATTNFPVNETELATAKGVQTTSVFPADDLKRQLPPPKNETLAFTKPS</sequence>
<gene>
    <name evidence="3" type="primary">RvY_17285-1</name>
    <name evidence="3" type="synonym">RvY_17285.1</name>
    <name evidence="3" type="ORF">RvY_17285</name>
</gene>
<name>A0A1D1W1L2_RAMVA</name>
<feature type="region of interest" description="Disordered" evidence="1">
    <location>
        <begin position="116"/>
        <end position="151"/>
    </location>
</feature>
<proteinExistence type="predicted"/>
<protein>
    <submittedName>
        <fullName evidence="3">Uncharacterized protein</fullName>
    </submittedName>
</protein>
<evidence type="ECO:0000313" key="3">
    <source>
        <dbReference type="EMBL" id="GAV07455.1"/>
    </source>
</evidence>
<dbReference type="Proteomes" id="UP000186922">
    <property type="component" value="Unassembled WGS sequence"/>
</dbReference>
<keyword evidence="4" id="KW-1185">Reference proteome</keyword>
<reference evidence="3 4" key="1">
    <citation type="journal article" date="2016" name="Nat. Commun.">
        <title>Extremotolerant tardigrade genome and improved radiotolerance of human cultured cells by tardigrade-unique protein.</title>
        <authorList>
            <person name="Hashimoto T."/>
            <person name="Horikawa D.D."/>
            <person name="Saito Y."/>
            <person name="Kuwahara H."/>
            <person name="Kozuka-Hata H."/>
            <person name="Shin-I T."/>
            <person name="Minakuchi Y."/>
            <person name="Ohishi K."/>
            <person name="Motoyama A."/>
            <person name="Aizu T."/>
            <person name="Enomoto A."/>
            <person name="Kondo K."/>
            <person name="Tanaka S."/>
            <person name="Hara Y."/>
            <person name="Koshikawa S."/>
            <person name="Sagara H."/>
            <person name="Miura T."/>
            <person name="Yokobori S."/>
            <person name="Miyagawa K."/>
            <person name="Suzuki Y."/>
            <person name="Kubo T."/>
            <person name="Oyama M."/>
            <person name="Kohara Y."/>
            <person name="Fujiyama A."/>
            <person name="Arakawa K."/>
            <person name="Katayama T."/>
            <person name="Toyoda A."/>
            <person name="Kunieda T."/>
        </authorList>
    </citation>
    <scope>NUCLEOTIDE SEQUENCE [LARGE SCALE GENOMIC DNA]</scope>
    <source>
        <strain evidence="3 4">YOKOZUNA-1</strain>
    </source>
</reference>
<feature type="compositionally biased region" description="Polar residues" evidence="1">
    <location>
        <begin position="188"/>
        <end position="213"/>
    </location>
</feature>
<keyword evidence="2" id="KW-0732">Signal</keyword>
<evidence type="ECO:0000313" key="4">
    <source>
        <dbReference type="Proteomes" id="UP000186922"/>
    </source>
</evidence>
<dbReference type="AlphaFoldDB" id="A0A1D1W1L2"/>
<feature type="region of interest" description="Disordered" evidence="1">
    <location>
        <begin position="478"/>
        <end position="497"/>
    </location>
</feature>
<feature type="region of interest" description="Disordered" evidence="1">
    <location>
        <begin position="164"/>
        <end position="213"/>
    </location>
</feature>
<evidence type="ECO:0000256" key="1">
    <source>
        <dbReference type="SAM" id="MobiDB-lite"/>
    </source>
</evidence>
<feature type="chain" id="PRO_5008899104" evidence="2">
    <location>
        <begin position="26"/>
        <end position="497"/>
    </location>
</feature>
<dbReference type="EMBL" id="BDGG01000015">
    <property type="protein sequence ID" value="GAV07455.1"/>
    <property type="molecule type" value="Genomic_DNA"/>
</dbReference>
<organism evidence="3 4">
    <name type="scientific">Ramazzottius varieornatus</name>
    <name type="common">Water bear</name>
    <name type="synonym">Tardigrade</name>
    <dbReference type="NCBI Taxonomy" id="947166"/>
    <lineage>
        <taxon>Eukaryota</taxon>
        <taxon>Metazoa</taxon>
        <taxon>Ecdysozoa</taxon>
        <taxon>Tardigrada</taxon>
        <taxon>Eutardigrada</taxon>
        <taxon>Parachela</taxon>
        <taxon>Hypsibioidea</taxon>
        <taxon>Ramazzottiidae</taxon>
        <taxon>Ramazzottius</taxon>
    </lineage>
</organism>
<feature type="signal peptide" evidence="2">
    <location>
        <begin position="1"/>
        <end position="25"/>
    </location>
</feature>